<dbReference type="SUPFAM" id="SSF46689">
    <property type="entry name" value="Homeodomain-like"/>
    <property type="match status" value="1"/>
</dbReference>
<keyword evidence="4" id="KW-0238">DNA-binding</keyword>
<proteinExistence type="predicted"/>
<dbReference type="SMART" id="SM00382">
    <property type="entry name" value="AAA"/>
    <property type="match status" value="1"/>
</dbReference>
<accession>A0ABV6KZP0</accession>
<dbReference type="Gene3D" id="1.10.8.60">
    <property type="match status" value="1"/>
</dbReference>
<evidence type="ECO:0000313" key="8">
    <source>
        <dbReference type="Proteomes" id="UP001589828"/>
    </source>
</evidence>
<protein>
    <submittedName>
        <fullName evidence="7">Sigma 54-interacting transcriptional regulator</fullName>
    </submittedName>
</protein>
<evidence type="ECO:0000256" key="4">
    <source>
        <dbReference type="ARBA" id="ARBA00023125"/>
    </source>
</evidence>
<dbReference type="InterPro" id="IPR003593">
    <property type="entry name" value="AAA+_ATPase"/>
</dbReference>
<dbReference type="InterPro" id="IPR029016">
    <property type="entry name" value="GAF-like_dom_sf"/>
</dbReference>
<evidence type="ECO:0000256" key="3">
    <source>
        <dbReference type="ARBA" id="ARBA00023015"/>
    </source>
</evidence>
<dbReference type="Pfam" id="PF25601">
    <property type="entry name" value="AAA_lid_14"/>
    <property type="match status" value="1"/>
</dbReference>
<dbReference type="PANTHER" id="PTHR32071">
    <property type="entry name" value="TRANSCRIPTIONAL REGULATORY PROTEIN"/>
    <property type="match status" value="1"/>
</dbReference>
<comment type="caution">
    <text evidence="7">The sequence shown here is derived from an EMBL/GenBank/DDBJ whole genome shotgun (WGS) entry which is preliminary data.</text>
</comment>
<dbReference type="Proteomes" id="UP001589828">
    <property type="component" value="Unassembled WGS sequence"/>
</dbReference>
<dbReference type="InterPro" id="IPR002197">
    <property type="entry name" value="HTH_Fis"/>
</dbReference>
<gene>
    <name evidence="7" type="ORF">ACFFGT_01935</name>
</gene>
<dbReference type="PROSITE" id="PS00688">
    <property type="entry name" value="SIGMA54_INTERACT_3"/>
    <property type="match status" value="1"/>
</dbReference>
<evidence type="ECO:0000256" key="2">
    <source>
        <dbReference type="ARBA" id="ARBA00022840"/>
    </source>
</evidence>
<dbReference type="InterPro" id="IPR025944">
    <property type="entry name" value="Sigma_54_int_dom_CS"/>
</dbReference>
<name>A0ABV6KZP0_9SPHI</name>
<dbReference type="PANTHER" id="PTHR32071:SF117">
    <property type="entry name" value="PTS-DEPENDENT DIHYDROXYACETONE KINASE OPERON REGULATORY PROTEIN-RELATED"/>
    <property type="match status" value="1"/>
</dbReference>
<dbReference type="Pfam" id="PF02954">
    <property type="entry name" value="HTH_8"/>
    <property type="match status" value="1"/>
</dbReference>
<keyword evidence="5" id="KW-0804">Transcription</keyword>
<evidence type="ECO:0000256" key="5">
    <source>
        <dbReference type="ARBA" id="ARBA00023163"/>
    </source>
</evidence>
<feature type="domain" description="Sigma-54 factor interaction" evidence="6">
    <location>
        <begin position="389"/>
        <end position="618"/>
    </location>
</feature>
<dbReference type="InterPro" id="IPR002078">
    <property type="entry name" value="Sigma_54_int"/>
</dbReference>
<keyword evidence="1" id="KW-0547">Nucleotide-binding</keyword>
<dbReference type="Pfam" id="PF00158">
    <property type="entry name" value="Sigma54_activat"/>
    <property type="match status" value="1"/>
</dbReference>
<keyword evidence="3" id="KW-0805">Transcription regulation</keyword>
<dbReference type="InterPro" id="IPR025943">
    <property type="entry name" value="Sigma_54_int_dom_ATP-bd_2"/>
</dbReference>
<dbReference type="Gene3D" id="1.10.10.60">
    <property type="entry name" value="Homeodomain-like"/>
    <property type="match status" value="1"/>
</dbReference>
<dbReference type="InterPro" id="IPR058031">
    <property type="entry name" value="AAA_lid_NorR"/>
</dbReference>
<evidence type="ECO:0000256" key="1">
    <source>
        <dbReference type="ARBA" id="ARBA00022741"/>
    </source>
</evidence>
<keyword evidence="2" id="KW-0067">ATP-binding</keyword>
<evidence type="ECO:0000313" key="7">
    <source>
        <dbReference type="EMBL" id="MFC0512932.1"/>
    </source>
</evidence>
<sequence length="704" mass="79417">MNQTSLLEKTLTINGKSLLEALRTDIAVTKNETDLLRLINSQLKKLINFTHIIIGVTSEDGRMYKVFLQDKDLDELKSTVYNQGILVGNCVSDGVYNQAVKAGSPIVVDLEELMTKKPPSWIKMNYETGAREMVIAIQGEPARKYNFILFSDIKNNFNHEALEIIEHVACHLATAVTKIRINEEIQEVEKEKSILLALSHGMATVRDKADLARIIKQKIAGYFNAVNFAVSIISEDRQSHSILICGNQSGDMIDDRPDKENFVIDDDIFDRVVLSQEPLTFSLSRLKKMAKIPRYIFLYDEKKSDKLIGVRLKAGETVIGCVWLQTSVNISMILLKGVCAQISIAVLNIIGKEKIAAQLEIINSYKKQIEKETSYVQEQKLVHSGNYDMIGSSRAIKSVYELINQVAYSNSTVLITGETGTGKELAAMAIHTASPRKNNPMIKVNCAAIPANLIESELFGHEKGSFTGAVERRIGKFEMANNGTLFLDEIGEMPFELQAKLLRTLQEREIERLGGNRTIKIDVRIIVATNRELKKEVENGRFRPDLYYRLNVFPIALPSLRERKEDIQELAAYFLERYNRSFGKRLAGMSSEVEQDLLSYHWPGNVRELEHIIERSTLMATSGVLKEVYLPKNNFQEKLPDETFSFKTIKENERDHILQTLRRCGGKISGTKGAAKLLGVPVSTLGSKINKLNITKEEIFQIRI</sequence>
<dbReference type="SUPFAM" id="SSF52540">
    <property type="entry name" value="P-loop containing nucleoside triphosphate hydrolases"/>
    <property type="match status" value="1"/>
</dbReference>
<dbReference type="Gene3D" id="3.40.50.300">
    <property type="entry name" value="P-loop containing nucleotide triphosphate hydrolases"/>
    <property type="match status" value="1"/>
</dbReference>
<dbReference type="InterPro" id="IPR009057">
    <property type="entry name" value="Homeodomain-like_sf"/>
</dbReference>
<reference evidence="7 8" key="1">
    <citation type="submission" date="2024-09" db="EMBL/GenBank/DDBJ databases">
        <authorList>
            <person name="Sun Q."/>
            <person name="Mori K."/>
        </authorList>
    </citation>
    <scope>NUCLEOTIDE SEQUENCE [LARGE SCALE GENOMIC DNA]</scope>
    <source>
        <strain evidence="7 8">NCAIM B.02415</strain>
    </source>
</reference>
<dbReference type="InterPro" id="IPR027417">
    <property type="entry name" value="P-loop_NTPase"/>
</dbReference>
<dbReference type="CDD" id="cd00009">
    <property type="entry name" value="AAA"/>
    <property type="match status" value="1"/>
</dbReference>
<dbReference type="Gene3D" id="3.30.450.40">
    <property type="match status" value="1"/>
</dbReference>
<dbReference type="PROSITE" id="PS50045">
    <property type="entry name" value="SIGMA54_INTERACT_4"/>
    <property type="match status" value="1"/>
</dbReference>
<dbReference type="EMBL" id="JBHLTS010000004">
    <property type="protein sequence ID" value="MFC0512932.1"/>
    <property type="molecule type" value="Genomic_DNA"/>
</dbReference>
<dbReference type="RefSeq" id="WP_377020808.1">
    <property type="nucleotide sequence ID" value="NZ_JBHLTS010000004.1"/>
</dbReference>
<dbReference type="SUPFAM" id="SSF55781">
    <property type="entry name" value="GAF domain-like"/>
    <property type="match status" value="1"/>
</dbReference>
<keyword evidence="8" id="KW-1185">Reference proteome</keyword>
<organism evidence="7 8">
    <name type="scientific">Mucilaginibacter angelicae</name>
    <dbReference type="NCBI Taxonomy" id="869718"/>
    <lineage>
        <taxon>Bacteria</taxon>
        <taxon>Pseudomonadati</taxon>
        <taxon>Bacteroidota</taxon>
        <taxon>Sphingobacteriia</taxon>
        <taxon>Sphingobacteriales</taxon>
        <taxon>Sphingobacteriaceae</taxon>
        <taxon>Mucilaginibacter</taxon>
    </lineage>
</organism>
<evidence type="ECO:0000259" key="6">
    <source>
        <dbReference type="PROSITE" id="PS50045"/>
    </source>
</evidence>
<dbReference type="PROSITE" id="PS00676">
    <property type="entry name" value="SIGMA54_INTERACT_2"/>
    <property type="match status" value="1"/>
</dbReference>